<feature type="compositionally biased region" description="Polar residues" evidence="1">
    <location>
        <begin position="92"/>
        <end position="126"/>
    </location>
</feature>
<name>A0A553HLM0_9PEZI</name>
<evidence type="ECO:0000256" key="1">
    <source>
        <dbReference type="SAM" id="MobiDB-lite"/>
    </source>
</evidence>
<protein>
    <recommendedName>
        <fullName evidence="2">PD-(D/E)XK nuclease-like domain-containing protein</fullName>
    </recommendedName>
</protein>
<proteinExistence type="predicted"/>
<evidence type="ECO:0000259" key="2">
    <source>
        <dbReference type="Pfam" id="PF20516"/>
    </source>
</evidence>
<feature type="domain" description="PD-(D/E)XK nuclease-like" evidence="2">
    <location>
        <begin position="204"/>
        <end position="409"/>
    </location>
</feature>
<dbReference type="InterPro" id="IPR046797">
    <property type="entry name" value="PDDEXK_12"/>
</dbReference>
<dbReference type="STRING" id="2512241.A0A553HLM0"/>
<gene>
    <name evidence="3" type="ORF">FHL15_010308</name>
</gene>
<dbReference type="Proteomes" id="UP000319160">
    <property type="component" value="Unassembled WGS sequence"/>
</dbReference>
<evidence type="ECO:0000313" key="4">
    <source>
        <dbReference type="Proteomes" id="UP000319160"/>
    </source>
</evidence>
<keyword evidence="4" id="KW-1185">Reference proteome</keyword>
<feature type="region of interest" description="Disordered" evidence="1">
    <location>
        <begin position="23"/>
        <end position="127"/>
    </location>
</feature>
<dbReference type="EMBL" id="VFLP01000079">
    <property type="protein sequence ID" value="TRX88849.1"/>
    <property type="molecule type" value="Genomic_DNA"/>
</dbReference>
<accession>A0A553HLM0</accession>
<reference evidence="4" key="1">
    <citation type="submission" date="2019-06" db="EMBL/GenBank/DDBJ databases">
        <title>Draft genome sequence of the griseofulvin-producing fungus Xylaria cubensis strain G536.</title>
        <authorList>
            <person name="Mead M.E."/>
            <person name="Raja H.A."/>
            <person name="Steenwyk J.L."/>
            <person name="Knowles S.L."/>
            <person name="Oberlies N.H."/>
            <person name="Rokas A."/>
        </authorList>
    </citation>
    <scope>NUCLEOTIDE SEQUENCE [LARGE SCALE GENOMIC DNA]</scope>
    <source>
        <strain evidence="4">G536</strain>
    </source>
</reference>
<evidence type="ECO:0000313" key="3">
    <source>
        <dbReference type="EMBL" id="TRX88849.1"/>
    </source>
</evidence>
<sequence>MSWESVDEWLCHIINTNAECDTPVIADTRTPPQKTSRKRGLVSPPMSTAPNKKKRREQRVLIPTLLHQTIGSDDDADVSQETPRATKRPKSDNTPLASMSHTPSLHSDRTCSSAWSDKSGRSSPTKQIAKLRINASMQHRMMDDDGSEDFPESLRRLLDPIKRATTLCRGLLFESQRQEIRDYAQVDPTHRRNFRECSEDDLLFSDTFADRFDPSRLREYERRLDPEFVGFILDEARECDENLHPEASWNMLVHYPLMRRAIMGSSRRRNVDDDGDPLVTVVPCTTATLIADFKVHDAPAHKVDFAIALEPGGTAANRKTIANAIEARRESMPWWSINHTDYSPLLNRPIAISVETKRTNDDFEKARVQLMVWLAAQWVKLESMTDRPPNILPAIIIQGHDWYLVVSTRADDGKKVTYSLI</sequence>
<dbReference type="Pfam" id="PF20516">
    <property type="entry name" value="PDDEXK_12"/>
    <property type="match status" value="1"/>
</dbReference>
<comment type="caution">
    <text evidence="3">The sequence shown here is derived from an EMBL/GenBank/DDBJ whole genome shotgun (WGS) entry which is preliminary data.</text>
</comment>
<dbReference type="OrthoDB" id="4161186at2759"/>
<organism evidence="3 4">
    <name type="scientific">Xylaria flabelliformis</name>
    <dbReference type="NCBI Taxonomy" id="2512241"/>
    <lineage>
        <taxon>Eukaryota</taxon>
        <taxon>Fungi</taxon>
        <taxon>Dikarya</taxon>
        <taxon>Ascomycota</taxon>
        <taxon>Pezizomycotina</taxon>
        <taxon>Sordariomycetes</taxon>
        <taxon>Xylariomycetidae</taxon>
        <taxon>Xylariales</taxon>
        <taxon>Xylariaceae</taxon>
        <taxon>Xylaria</taxon>
    </lineage>
</organism>
<dbReference type="AlphaFoldDB" id="A0A553HLM0"/>